<gene>
    <name evidence="1" type="ORF">AVEN_253130_1</name>
</gene>
<proteinExistence type="predicted"/>
<name>A0A4Y2HEG3_ARAVE</name>
<sequence length="71" mass="8178">MDTNGHPNRFHVEGFRPKCNTHLQFLVVNLVSHLHTCHHLERSEFSGTADGAVNDSLDVWNENEQLRRVVD</sequence>
<comment type="caution">
    <text evidence="1">The sequence shown here is derived from an EMBL/GenBank/DDBJ whole genome shotgun (WGS) entry which is preliminary data.</text>
</comment>
<dbReference type="AlphaFoldDB" id="A0A4Y2HEG3"/>
<evidence type="ECO:0000313" key="2">
    <source>
        <dbReference type="Proteomes" id="UP000499080"/>
    </source>
</evidence>
<accession>A0A4Y2HEG3</accession>
<reference evidence="1 2" key="1">
    <citation type="journal article" date="2019" name="Sci. Rep.">
        <title>Orb-weaving spider Araneus ventricosus genome elucidates the spidroin gene catalogue.</title>
        <authorList>
            <person name="Kono N."/>
            <person name="Nakamura H."/>
            <person name="Ohtoshi R."/>
            <person name="Moran D.A.P."/>
            <person name="Shinohara A."/>
            <person name="Yoshida Y."/>
            <person name="Fujiwara M."/>
            <person name="Mori M."/>
            <person name="Tomita M."/>
            <person name="Arakawa K."/>
        </authorList>
    </citation>
    <scope>NUCLEOTIDE SEQUENCE [LARGE SCALE GENOMIC DNA]</scope>
</reference>
<organism evidence="1 2">
    <name type="scientific">Araneus ventricosus</name>
    <name type="common">Orbweaver spider</name>
    <name type="synonym">Epeira ventricosa</name>
    <dbReference type="NCBI Taxonomy" id="182803"/>
    <lineage>
        <taxon>Eukaryota</taxon>
        <taxon>Metazoa</taxon>
        <taxon>Ecdysozoa</taxon>
        <taxon>Arthropoda</taxon>
        <taxon>Chelicerata</taxon>
        <taxon>Arachnida</taxon>
        <taxon>Araneae</taxon>
        <taxon>Araneomorphae</taxon>
        <taxon>Entelegynae</taxon>
        <taxon>Araneoidea</taxon>
        <taxon>Araneidae</taxon>
        <taxon>Araneus</taxon>
    </lineage>
</organism>
<dbReference type="EMBL" id="BGPR01001881">
    <property type="protein sequence ID" value="GBM63665.1"/>
    <property type="molecule type" value="Genomic_DNA"/>
</dbReference>
<dbReference type="Proteomes" id="UP000499080">
    <property type="component" value="Unassembled WGS sequence"/>
</dbReference>
<keyword evidence="2" id="KW-1185">Reference proteome</keyword>
<protein>
    <submittedName>
        <fullName evidence="1">Uncharacterized protein</fullName>
    </submittedName>
</protein>
<evidence type="ECO:0000313" key="1">
    <source>
        <dbReference type="EMBL" id="GBM63665.1"/>
    </source>
</evidence>